<reference evidence="1 2" key="1">
    <citation type="submission" date="2011-06" db="EMBL/GenBank/DDBJ databases">
        <authorList>
            <person name="Muzny D."/>
            <person name="Qin X."/>
            <person name="Deng J."/>
            <person name="Jiang H."/>
            <person name="Liu Y."/>
            <person name="Qu J."/>
            <person name="Song X.-Z."/>
            <person name="Zhang L."/>
            <person name="Thornton R."/>
            <person name="Coyle M."/>
            <person name="Francisco L."/>
            <person name="Jackson L."/>
            <person name="Javaid M."/>
            <person name="Korchina V."/>
            <person name="Kovar C."/>
            <person name="Mata R."/>
            <person name="Mathew T."/>
            <person name="Ngo R."/>
            <person name="Nguyen L."/>
            <person name="Nguyen N."/>
            <person name="Okwuonu G."/>
            <person name="Ongeri F."/>
            <person name="Pham C."/>
            <person name="Simmons D."/>
            <person name="Wilczek-Boney K."/>
            <person name="Hale W."/>
            <person name="Jakkamsetti A."/>
            <person name="Pham P."/>
            <person name="Ruth R."/>
            <person name="San Lucas F."/>
            <person name="Warren J."/>
            <person name="Zhang J."/>
            <person name="Zhao Z."/>
            <person name="Zhou C."/>
            <person name="Zhu D."/>
            <person name="Lee S."/>
            <person name="Bess C."/>
            <person name="Blankenburg K."/>
            <person name="Forbes L."/>
            <person name="Fu Q."/>
            <person name="Gubbala S."/>
            <person name="Hirani K."/>
            <person name="Jayaseelan J.C."/>
            <person name="Lara F."/>
            <person name="Munidasa M."/>
            <person name="Palculict T."/>
            <person name="Patil S."/>
            <person name="Pu L.-L."/>
            <person name="Saada N."/>
            <person name="Tang L."/>
            <person name="Weissenberger G."/>
            <person name="Zhu Y."/>
            <person name="Hemphill L."/>
            <person name="Shang Y."/>
            <person name="Youmans B."/>
            <person name="Ayvaz T."/>
            <person name="Ross M."/>
            <person name="Santibanez J."/>
            <person name="Aqrawi P."/>
            <person name="Gross S."/>
            <person name="Joshi V."/>
            <person name="Fowler G."/>
            <person name="Nazareth L."/>
            <person name="Reid J."/>
            <person name="Worley K."/>
            <person name="Petrosino J."/>
            <person name="Highlander S."/>
            <person name="Gibbs R."/>
        </authorList>
    </citation>
    <scope>NUCLEOTIDE SEQUENCE [LARGE SCALE GENOMIC DNA]</scope>
    <source>
        <strain evidence="1 2">9715</strain>
    </source>
</reference>
<protein>
    <submittedName>
        <fullName evidence="1">Uncharacterized protein</fullName>
    </submittedName>
</protein>
<sequence length="42" mass="5061">MAWPFIVFKQFFYCIKYGNFTQSKLSDLPNIHSFVDELRNQS</sequence>
<keyword evidence="2" id="KW-1185">Reference proteome</keyword>
<gene>
    <name evidence="1" type="ORF">HMPREF9370_1196</name>
</gene>
<comment type="caution">
    <text evidence="1">The sequence shown here is derived from an EMBL/GenBank/DDBJ whole genome shotgun (WGS) entry which is preliminary data.</text>
</comment>
<evidence type="ECO:0000313" key="2">
    <source>
        <dbReference type="Proteomes" id="UP000005336"/>
    </source>
</evidence>
<accession>G4CQ36</accession>
<evidence type="ECO:0000313" key="1">
    <source>
        <dbReference type="EMBL" id="EGZ47156.1"/>
    </source>
</evidence>
<dbReference type="AlphaFoldDB" id="G4CQ36"/>
<proteinExistence type="predicted"/>
<organism evidence="1 2">
    <name type="scientific">Neisseria wadsworthii 9715</name>
    <dbReference type="NCBI Taxonomy" id="1030841"/>
    <lineage>
        <taxon>Bacteria</taxon>
        <taxon>Pseudomonadati</taxon>
        <taxon>Pseudomonadota</taxon>
        <taxon>Betaproteobacteria</taxon>
        <taxon>Neisseriales</taxon>
        <taxon>Neisseriaceae</taxon>
        <taxon>Neisseria</taxon>
    </lineage>
</organism>
<dbReference type="EMBL" id="AGAZ01000042">
    <property type="protein sequence ID" value="EGZ47156.1"/>
    <property type="molecule type" value="Genomic_DNA"/>
</dbReference>
<dbReference type="HOGENOM" id="CLU_3254648_0_0_4"/>
<dbReference type="Proteomes" id="UP000005336">
    <property type="component" value="Unassembled WGS sequence"/>
</dbReference>
<name>G4CQ36_9NEIS</name>